<gene>
    <name evidence="2" type="ORF">SPARVUS_LOCUS6369992</name>
</gene>
<sequence length="98" mass="11165">MFHCRHHASFFVLLTFTMPCSFEAISSKKHLSWSHHSRVQRSSSLLLFQHGSWQILVGLFCAWALGETSFVDDTHACHSSALYTILCHWGNNLPSLAF</sequence>
<evidence type="ECO:0000256" key="1">
    <source>
        <dbReference type="SAM" id="SignalP"/>
    </source>
</evidence>
<organism evidence="2 3">
    <name type="scientific">Staurois parvus</name>
    <dbReference type="NCBI Taxonomy" id="386267"/>
    <lineage>
        <taxon>Eukaryota</taxon>
        <taxon>Metazoa</taxon>
        <taxon>Chordata</taxon>
        <taxon>Craniata</taxon>
        <taxon>Vertebrata</taxon>
        <taxon>Euteleostomi</taxon>
        <taxon>Amphibia</taxon>
        <taxon>Batrachia</taxon>
        <taxon>Anura</taxon>
        <taxon>Neobatrachia</taxon>
        <taxon>Ranoidea</taxon>
        <taxon>Ranidae</taxon>
        <taxon>Staurois</taxon>
    </lineage>
</organism>
<dbReference type="Proteomes" id="UP001162483">
    <property type="component" value="Unassembled WGS sequence"/>
</dbReference>
<evidence type="ECO:0008006" key="4">
    <source>
        <dbReference type="Google" id="ProtNLM"/>
    </source>
</evidence>
<evidence type="ECO:0000313" key="2">
    <source>
        <dbReference type="EMBL" id="CAI9566430.1"/>
    </source>
</evidence>
<dbReference type="EMBL" id="CATNWA010014036">
    <property type="protein sequence ID" value="CAI9566430.1"/>
    <property type="molecule type" value="Genomic_DNA"/>
</dbReference>
<feature type="chain" id="PRO_5046021297" description="Secreted protein" evidence="1">
    <location>
        <begin position="23"/>
        <end position="98"/>
    </location>
</feature>
<reference evidence="2" key="1">
    <citation type="submission" date="2023-05" db="EMBL/GenBank/DDBJ databases">
        <authorList>
            <person name="Stuckert A."/>
        </authorList>
    </citation>
    <scope>NUCLEOTIDE SEQUENCE</scope>
</reference>
<comment type="caution">
    <text evidence="2">The sequence shown here is derived from an EMBL/GenBank/DDBJ whole genome shotgun (WGS) entry which is preliminary data.</text>
</comment>
<evidence type="ECO:0000313" key="3">
    <source>
        <dbReference type="Proteomes" id="UP001162483"/>
    </source>
</evidence>
<feature type="signal peptide" evidence="1">
    <location>
        <begin position="1"/>
        <end position="22"/>
    </location>
</feature>
<name>A0ABN9D396_9NEOB</name>
<protein>
    <recommendedName>
        <fullName evidence="4">Secreted protein</fullName>
    </recommendedName>
</protein>
<accession>A0ABN9D396</accession>
<proteinExistence type="predicted"/>
<keyword evidence="1" id="KW-0732">Signal</keyword>
<keyword evidence="3" id="KW-1185">Reference proteome</keyword>